<gene>
    <name evidence="1" type="ORF">CH341_07260</name>
</gene>
<organism evidence="1 2">
    <name type="scientific">Rhodoplanes roseus</name>
    <dbReference type="NCBI Taxonomy" id="29409"/>
    <lineage>
        <taxon>Bacteria</taxon>
        <taxon>Pseudomonadati</taxon>
        <taxon>Pseudomonadota</taxon>
        <taxon>Alphaproteobacteria</taxon>
        <taxon>Hyphomicrobiales</taxon>
        <taxon>Nitrobacteraceae</taxon>
        <taxon>Rhodoplanes</taxon>
    </lineage>
</organism>
<keyword evidence="2" id="KW-1185">Reference proteome</keyword>
<dbReference type="AlphaFoldDB" id="A0A327L3Q0"/>
<comment type="caution">
    <text evidence="1">The sequence shown here is derived from an EMBL/GenBank/DDBJ whole genome shotgun (WGS) entry which is preliminary data.</text>
</comment>
<dbReference type="EMBL" id="NPEX01000033">
    <property type="protein sequence ID" value="RAI44814.1"/>
    <property type="molecule type" value="Genomic_DNA"/>
</dbReference>
<evidence type="ECO:0000313" key="1">
    <source>
        <dbReference type="EMBL" id="RAI44814.1"/>
    </source>
</evidence>
<proteinExistence type="predicted"/>
<reference evidence="1 2" key="1">
    <citation type="submission" date="2017-07" db="EMBL/GenBank/DDBJ databases">
        <title>Draft Genome Sequences of Select Purple Nonsulfur Bacteria.</title>
        <authorList>
            <person name="Lasarre B."/>
            <person name="Mckinlay J.B."/>
        </authorList>
    </citation>
    <scope>NUCLEOTIDE SEQUENCE [LARGE SCALE GENOMIC DNA]</scope>
    <source>
        <strain evidence="1 2">DSM 5909</strain>
    </source>
</reference>
<accession>A0A327L3Q0</accession>
<sequence length="110" mass="12237">MLMGLTNTALAQHVKIVGIGASTCTRFDEEIARNPTVERDYFAWAQGFMSAILLRAPEGKDKGLDLSPESLPLQQQASFLRIFCARNSELNYSDGVVALYRELRKLSGEK</sequence>
<dbReference type="Proteomes" id="UP000249130">
    <property type="component" value="Unassembled WGS sequence"/>
</dbReference>
<evidence type="ECO:0000313" key="2">
    <source>
        <dbReference type="Proteomes" id="UP000249130"/>
    </source>
</evidence>
<name>A0A327L3Q0_9BRAD</name>
<protein>
    <submittedName>
        <fullName evidence="1">Uncharacterized protein</fullName>
    </submittedName>
</protein>
<dbReference type="OrthoDB" id="8128853at2"/>